<dbReference type="NCBIfam" id="TIGR02532">
    <property type="entry name" value="IV_pilin_GFxxxE"/>
    <property type="match status" value="1"/>
</dbReference>
<dbReference type="Pfam" id="PF07963">
    <property type="entry name" value="N_methyl"/>
    <property type="match status" value="1"/>
</dbReference>
<comment type="caution">
    <text evidence="2">The sequence shown here is derived from an EMBL/GenBank/DDBJ whole genome shotgun (WGS) entry which is preliminary data.</text>
</comment>
<evidence type="ECO:0000259" key="1">
    <source>
        <dbReference type="Pfam" id="PF07596"/>
    </source>
</evidence>
<dbReference type="InterPro" id="IPR012902">
    <property type="entry name" value="N_methyl_site"/>
</dbReference>
<dbReference type="Pfam" id="PF07596">
    <property type="entry name" value="SBP_bac_10"/>
    <property type="match status" value="1"/>
</dbReference>
<dbReference type="PROSITE" id="PS00409">
    <property type="entry name" value="PROKAR_NTER_METHYL"/>
    <property type="match status" value="1"/>
</dbReference>
<proteinExistence type="predicted"/>
<sequence>MKVRRMSGFTLVELLVVIAIIGVLIALLLPAVQQAREAARRMSCSNKMKQLGLALHNYHDTFLVFPYGYQDEGTFHRRETWMQLVLPFIELNNVHDQYMASNVAYVMDIPSAIKGLQIDAFRCPSEAESDAVGGNGDARPTSDPSYGFQGNYIACTGNDIMRYSGTNAKSSTYMKGAFYNMSKTKMGTFTDGTSNTLVFSESICRPGITTSWGDAGGYWGGAPHGSYGFTTLEGPNSNLPDEIYQCKSTTFVKSPCVSITTADTKVNYARSYHPGGVMATLGDGSVSFFAETITLSVWHAYGTCREGEVITGT</sequence>
<evidence type="ECO:0000313" key="2">
    <source>
        <dbReference type="EMBL" id="PQO35124.1"/>
    </source>
</evidence>
<accession>A0A2S8FTG8</accession>
<dbReference type="OrthoDB" id="263714at2"/>
<dbReference type="SUPFAM" id="SSF54523">
    <property type="entry name" value="Pili subunits"/>
    <property type="match status" value="1"/>
</dbReference>
<dbReference type="InterPro" id="IPR045584">
    <property type="entry name" value="Pilin-like"/>
</dbReference>
<organism evidence="2 3">
    <name type="scientific">Blastopirellula marina</name>
    <dbReference type="NCBI Taxonomy" id="124"/>
    <lineage>
        <taxon>Bacteria</taxon>
        <taxon>Pseudomonadati</taxon>
        <taxon>Planctomycetota</taxon>
        <taxon>Planctomycetia</taxon>
        <taxon>Pirellulales</taxon>
        <taxon>Pirellulaceae</taxon>
        <taxon>Blastopirellula</taxon>
    </lineage>
</organism>
<evidence type="ECO:0000313" key="3">
    <source>
        <dbReference type="Proteomes" id="UP000239388"/>
    </source>
</evidence>
<feature type="domain" description="DUF1559" evidence="1">
    <location>
        <begin position="33"/>
        <end position="293"/>
    </location>
</feature>
<protein>
    <submittedName>
        <fullName evidence="2">Prepilin-type cleavage/methylation domain-containing protein</fullName>
    </submittedName>
</protein>
<reference evidence="2 3" key="1">
    <citation type="submission" date="2018-02" db="EMBL/GenBank/DDBJ databases">
        <title>Comparative genomes isolates from brazilian mangrove.</title>
        <authorList>
            <person name="Araujo J.E."/>
            <person name="Taketani R.G."/>
            <person name="Silva M.C.P."/>
            <person name="Loureco M.V."/>
            <person name="Andreote F.D."/>
        </authorList>
    </citation>
    <scope>NUCLEOTIDE SEQUENCE [LARGE SCALE GENOMIC DNA]</scope>
    <source>
        <strain evidence="2 3">NAP PRIS-MGV</strain>
    </source>
</reference>
<dbReference type="Gene3D" id="3.30.700.10">
    <property type="entry name" value="Glycoprotein, Type 4 Pilin"/>
    <property type="match status" value="1"/>
</dbReference>
<dbReference type="EMBL" id="PUIB01000016">
    <property type="protein sequence ID" value="PQO35124.1"/>
    <property type="molecule type" value="Genomic_DNA"/>
</dbReference>
<name>A0A2S8FTG8_9BACT</name>
<dbReference type="NCBIfam" id="TIGR04294">
    <property type="entry name" value="pre_pil_HX9DG"/>
    <property type="match status" value="1"/>
</dbReference>
<dbReference type="PANTHER" id="PTHR30093:SF2">
    <property type="entry name" value="TYPE II SECRETION SYSTEM PROTEIN H"/>
    <property type="match status" value="1"/>
</dbReference>
<dbReference type="Proteomes" id="UP000239388">
    <property type="component" value="Unassembled WGS sequence"/>
</dbReference>
<gene>
    <name evidence="2" type="ORF">C5Y98_14325</name>
</gene>
<dbReference type="InterPro" id="IPR027558">
    <property type="entry name" value="Pre_pil_HX9DG_C"/>
</dbReference>
<dbReference type="AlphaFoldDB" id="A0A2S8FTG8"/>
<dbReference type="InterPro" id="IPR011453">
    <property type="entry name" value="DUF1559"/>
</dbReference>
<dbReference type="PANTHER" id="PTHR30093">
    <property type="entry name" value="GENERAL SECRETION PATHWAY PROTEIN G"/>
    <property type="match status" value="1"/>
</dbReference>